<name>A0A399F786_9DEIN</name>
<dbReference type="CDD" id="cd06223">
    <property type="entry name" value="PRTases_typeI"/>
    <property type="match status" value="1"/>
</dbReference>
<comment type="caution">
    <text evidence="2">The sequence shown here is derived from an EMBL/GenBank/DDBJ whole genome shotgun (WGS) entry which is preliminary data.</text>
</comment>
<dbReference type="Proteomes" id="UP000266178">
    <property type="component" value="Unassembled WGS sequence"/>
</dbReference>
<protein>
    <submittedName>
        <fullName evidence="2">Putative phosphoribosyl transferase</fullName>
    </submittedName>
</protein>
<proteinExistence type="predicted"/>
<evidence type="ECO:0000313" key="3">
    <source>
        <dbReference type="Proteomes" id="UP000266178"/>
    </source>
</evidence>
<dbReference type="InterPro" id="IPR000836">
    <property type="entry name" value="PRTase_dom"/>
</dbReference>
<dbReference type="Gene3D" id="3.40.50.2020">
    <property type="match status" value="1"/>
</dbReference>
<keyword evidence="3" id="KW-1185">Reference proteome</keyword>
<dbReference type="InterPro" id="IPR029057">
    <property type="entry name" value="PRTase-like"/>
</dbReference>
<dbReference type="SUPFAM" id="SSF53271">
    <property type="entry name" value="PRTase-like"/>
    <property type="match status" value="1"/>
</dbReference>
<evidence type="ECO:0000313" key="2">
    <source>
        <dbReference type="EMBL" id="RIH91980.1"/>
    </source>
</evidence>
<organism evidence="2 3">
    <name type="scientific">Meiothermus granaticius NBRC 107808</name>
    <dbReference type="NCBI Taxonomy" id="1227551"/>
    <lineage>
        <taxon>Bacteria</taxon>
        <taxon>Thermotogati</taxon>
        <taxon>Deinococcota</taxon>
        <taxon>Deinococci</taxon>
        <taxon>Thermales</taxon>
        <taxon>Thermaceae</taxon>
        <taxon>Meiothermus</taxon>
    </lineage>
</organism>
<dbReference type="Pfam" id="PF00156">
    <property type="entry name" value="Pribosyltran"/>
    <property type="match status" value="1"/>
</dbReference>
<reference evidence="2 3" key="1">
    <citation type="submission" date="2018-08" db="EMBL/GenBank/DDBJ databases">
        <title>Meiothermus granaticius genome AF-68 sequencing project.</title>
        <authorList>
            <person name="Da Costa M.S."/>
            <person name="Albuquerque L."/>
            <person name="Raposo P."/>
            <person name="Froufe H.J.C."/>
            <person name="Barroso C.S."/>
            <person name="Egas C."/>
        </authorList>
    </citation>
    <scope>NUCLEOTIDE SEQUENCE [LARGE SCALE GENOMIC DNA]</scope>
    <source>
        <strain evidence="2 3">AF-68</strain>
    </source>
</reference>
<dbReference type="AlphaFoldDB" id="A0A399F786"/>
<dbReference type="Gene3D" id="3.30.1310.20">
    <property type="entry name" value="PRTase-like"/>
    <property type="match status" value="1"/>
</dbReference>
<evidence type="ECO:0000259" key="1">
    <source>
        <dbReference type="Pfam" id="PF00156"/>
    </source>
</evidence>
<accession>A0A399F786</accession>
<gene>
    <name evidence="2" type="ORF">Mgrana_02161</name>
</gene>
<feature type="domain" description="Phosphoribosyltransferase" evidence="1">
    <location>
        <begin position="49"/>
        <end position="143"/>
    </location>
</feature>
<dbReference type="GO" id="GO:0016740">
    <property type="term" value="F:transferase activity"/>
    <property type="evidence" value="ECO:0007669"/>
    <property type="project" value="UniProtKB-KW"/>
</dbReference>
<sequence>MWVFGLPRGGVPVALEVAKALQAPLDVLVVRKLGVPGHEELALGAIAAGGGEVLNEGLIRQLGISPAAVQAVRAREREELARREQAYRGARPFPELKGQTVILVDDGLATGATMKAAIAAVRALGPSRVVVAVPVAPQNTLQELAHLADAVVCPLVPAGFEAVGQWYLEFPQTSDAEVLQALAESGRRE</sequence>
<dbReference type="EMBL" id="QWLB01000028">
    <property type="protein sequence ID" value="RIH91980.1"/>
    <property type="molecule type" value="Genomic_DNA"/>
</dbReference>
<keyword evidence="2" id="KW-0808">Transferase</keyword>